<feature type="signal peptide" evidence="2">
    <location>
        <begin position="1"/>
        <end position="16"/>
    </location>
</feature>
<evidence type="ECO:0000313" key="4">
    <source>
        <dbReference type="Proteomes" id="UP000316270"/>
    </source>
</evidence>
<dbReference type="InterPro" id="IPR011692">
    <property type="entry name" value="Stress_up-reg_Nod19"/>
</dbReference>
<dbReference type="AlphaFoldDB" id="A0A517LR39"/>
<evidence type="ECO:0000313" key="3">
    <source>
        <dbReference type="EMBL" id="QDS78107.1"/>
    </source>
</evidence>
<feature type="compositionally biased region" description="Low complexity" evidence="1">
    <location>
        <begin position="284"/>
        <end position="294"/>
    </location>
</feature>
<feature type="compositionally biased region" description="Basic and acidic residues" evidence="1">
    <location>
        <begin position="304"/>
        <end position="316"/>
    </location>
</feature>
<dbReference type="Proteomes" id="UP000316270">
    <property type="component" value="Chromosome 19"/>
</dbReference>
<evidence type="ECO:0000256" key="2">
    <source>
        <dbReference type="SAM" id="SignalP"/>
    </source>
</evidence>
<keyword evidence="4" id="KW-1185">Reference proteome</keyword>
<protein>
    <submittedName>
        <fullName evidence="3">Uncharacterized protein</fullName>
    </submittedName>
</protein>
<organism evidence="3 4">
    <name type="scientific">Venturia effusa</name>
    <dbReference type="NCBI Taxonomy" id="50376"/>
    <lineage>
        <taxon>Eukaryota</taxon>
        <taxon>Fungi</taxon>
        <taxon>Dikarya</taxon>
        <taxon>Ascomycota</taxon>
        <taxon>Pezizomycotina</taxon>
        <taxon>Dothideomycetes</taxon>
        <taxon>Pleosporomycetidae</taxon>
        <taxon>Venturiales</taxon>
        <taxon>Venturiaceae</taxon>
        <taxon>Venturia</taxon>
    </lineage>
</organism>
<feature type="region of interest" description="Disordered" evidence="1">
    <location>
        <begin position="284"/>
        <end position="321"/>
    </location>
</feature>
<feature type="chain" id="PRO_5022205053" evidence="2">
    <location>
        <begin position="17"/>
        <end position="370"/>
    </location>
</feature>
<accession>A0A517LR39</accession>
<gene>
    <name evidence="3" type="ORF">FKW77_004136</name>
</gene>
<dbReference type="EMBL" id="CP042203">
    <property type="protein sequence ID" value="QDS78107.1"/>
    <property type="molecule type" value="Genomic_DNA"/>
</dbReference>
<name>A0A517LR39_9PEZI</name>
<reference evidence="3 4" key="1">
    <citation type="submission" date="2019-07" db="EMBL/GenBank/DDBJ databases">
        <title>Finished genome of Venturia effusa.</title>
        <authorList>
            <person name="Young C.A."/>
            <person name="Cox M.P."/>
            <person name="Ganley A.R.D."/>
            <person name="David W.J."/>
        </authorList>
    </citation>
    <scope>NUCLEOTIDE SEQUENCE [LARGE SCALE GENOMIC DNA]</scope>
    <source>
        <strain evidence="4">albino</strain>
    </source>
</reference>
<dbReference type="OrthoDB" id="3910689at2759"/>
<keyword evidence="2" id="KW-0732">Signal</keyword>
<evidence type="ECO:0000256" key="1">
    <source>
        <dbReference type="SAM" id="MobiDB-lite"/>
    </source>
</evidence>
<sequence>MKYLTLFSTLLAVAKAAPLAEVAEVQSIQDVQDVRVIQEGQAKDPGDTGAQGVKILKKFAQEPAKPGHTRVTKKIGTWSVSSTKMLSTFKMVADSPCGVAGCYVTAMEATIRYPDGKEANVDTGAWLHHIAMFGSGTGGGSIWACGNERPTLRLNSVDKYGIDWPLTYMMMIDLMTEVVAPKSLTLEVTYETVPKLGSGYKGATMYWLSLGADRAAKDGKYSFETQSSRVSGAGKLLYSIGHMHDGGTDMQLFVENSIAGRSGKMVCKSVMHYGEPAAGGSMAGMNMGESKAAGGHAGGHGHSRRDGHGGHGDPADHIQAPGACTDFGELKAGQYIRATANYDATIHKLMVHNGQREKLMGNMRVYVGPM</sequence>
<dbReference type="Pfam" id="PF07712">
    <property type="entry name" value="SURNod19"/>
    <property type="match status" value="1"/>
</dbReference>
<proteinExistence type="predicted"/>